<dbReference type="AlphaFoldDB" id="A0A0A0V7D3"/>
<name>A0A0A0V7D3_SCYTH</name>
<accession>A0A0A0V7D3</accession>
<reference evidence="7" key="1">
    <citation type="submission" date="2013-11" db="EMBL/GenBank/DDBJ databases">
        <authorList>
            <person name="Thropp P.A."/>
            <person name="Correa S.M."/>
            <person name="Garb J.E."/>
            <person name="Binford G.J."/>
        </authorList>
    </citation>
    <scope>NUCLEOTIDE SEQUENCE</scope>
    <source>
        <tissue evidence="7">Venom gland</tissue>
    </source>
</reference>
<dbReference type="Gene3D" id="4.10.91.10">
    <property type="entry name" value="Cytochrome c oxidase, subunit VIIa"/>
    <property type="match status" value="1"/>
</dbReference>
<dbReference type="EMBL" id="KF860594">
    <property type="protein sequence ID" value="AIW62535.1"/>
    <property type="molecule type" value="mRNA"/>
</dbReference>
<protein>
    <recommendedName>
        <fullName evidence="8">Cytochrome c oxidase subunit VIIa</fullName>
    </recommendedName>
</protein>
<evidence type="ECO:0008006" key="8">
    <source>
        <dbReference type="Google" id="ProtNLM"/>
    </source>
</evidence>
<evidence type="ECO:0000256" key="3">
    <source>
        <dbReference type="ARBA" id="ARBA00022792"/>
    </source>
</evidence>
<feature type="transmembrane region" description="Helical" evidence="6">
    <location>
        <begin position="56"/>
        <end position="77"/>
    </location>
</feature>
<evidence type="ECO:0000256" key="5">
    <source>
        <dbReference type="ARBA" id="ARBA00023136"/>
    </source>
</evidence>
<proteinExistence type="evidence at transcript level"/>
<sequence>MNSLRHLARAPFCSRYISTSRVSLIRDKEKLKQMQKLMQRHDDVPIFLKKGASDHIIYYGLYFYAVCLTVYSGYSFYGMIFPSNE</sequence>
<evidence type="ECO:0000256" key="2">
    <source>
        <dbReference type="ARBA" id="ARBA00009331"/>
    </source>
</evidence>
<evidence type="ECO:0000256" key="4">
    <source>
        <dbReference type="ARBA" id="ARBA00023128"/>
    </source>
</evidence>
<evidence type="ECO:0000313" key="7">
    <source>
        <dbReference type="EMBL" id="AIW62535.1"/>
    </source>
</evidence>
<dbReference type="GO" id="GO:0097250">
    <property type="term" value="P:mitochondrial respirasome assembly"/>
    <property type="evidence" value="ECO:0007669"/>
    <property type="project" value="TreeGrafter"/>
</dbReference>
<dbReference type="InterPro" id="IPR036539">
    <property type="entry name" value="Cyt_c_oxidase_su7a_sf"/>
</dbReference>
<keyword evidence="3" id="KW-0999">Mitochondrion inner membrane</keyword>
<keyword evidence="5 6" id="KW-0472">Membrane</keyword>
<dbReference type="InterPro" id="IPR039297">
    <property type="entry name" value="COX7a"/>
</dbReference>
<keyword evidence="6" id="KW-0812">Transmembrane</keyword>
<evidence type="ECO:0000256" key="6">
    <source>
        <dbReference type="SAM" id="Phobius"/>
    </source>
</evidence>
<dbReference type="InterPro" id="IPR003177">
    <property type="entry name" value="Cytc_oxidase_su7a_met"/>
</dbReference>
<dbReference type="GO" id="GO:0045277">
    <property type="term" value="C:respiratory chain complex IV"/>
    <property type="evidence" value="ECO:0007669"/>
    <property type="project" value="InterPro"/>
</dbReference>
<dbReference type="GO" id="GO:0005743">
    <property type="term" value="C:mitochondrial inner membrane"/>
    <property type="evidence" value="ECO:0007669"/>
    <property type="project" value="UniProtKB-SubCell"/>
</dbReference>
<dbReference type="Pfam" id="PF02238">
    <property type="entry name" value="COX7a"/>
    <property type="match status" value="1"/>
</dbReference>
<dbReference type="GO" id="GO:0002082">
    <property type="term" value="P:regulation of oxidative phosphorylation"/>
    <property type="evidence" value="ECO:0007669"/>
    <property type="project" value="TreeGrafter"/>
</dbReference>
<organism evidence="7">
    <name type="scientific">Scytodes thoracica</name>
    <name type="common">Spitting spider</name>
    <name type="synonym">Aranea thoracica</name>
    <dbReference type="NCBI Taxonomy" id="1112478"/>
    <lineage>
        <taxon>Eukaryota</taxon>
        <taxon>Metazoa</taxon>
        <taxon>Ecdysozoa</taxon>
        <taxon>Arthropoda</taxon>
        <taxon>Chelicerata</taxon>
        <taxon>Arachnida</taxon>
        <taxon>Araneae</taxon>
        <taxon>Araneomorphae</taxon>
        <taxon>Haplogynae</taxon>
        <taxon>Scytodoidea</taxon>
        <taxon>Scytodidae</taxon>
        <taxon>Scytodes</taxon>
    </lineage>
</organism>
<dbReference type="GO" id="GO:0006123">
    <property type="term" value="P:mitochondrial electron transport, cytochrome c to oxygen"/>
    <property type="evidence" value="ECO:0007669"/>
    <property type="project" value="InterPro"/>
</dbReference>
<reference evidence="7" key="2">
    <citation type="journal article" date="2014" name="J. Proteome Res.">
        <title>Spit and venom from scytodes spiders: a diverse and distinct cocktail.</title>
        <authorList>
            <person name="Zobel-Thropp P.A."/>
            <person name="Correa S.M."/>
            <person name="Garb J.E."/>
            <person name="Binford G.J."/>
        </authorList>
    </citation>
    <scope>NUCLEOTIDE SEQUENCE</scope>
    <source>
        <tissue evidence="7">Venom gland</tissue>
    </source>
</reference>
<dbReference type="PANTHER" id="PTHR10510">
    <property type="entry name" value="CYTOCHROME C OXIDASE POLYPEPTIDE 7A"/>
    <property type="match status" value="1"/>
</dbReference>
<evidence type="ECO:0000256" key="1">
    <source>
        <dbReference type="ARBA" id="ARBA00004273"/>
    </source>
</evidence>
<dbReference type="PANTHER" id="PTHR10510:SF11">
    <property type="entry name" value="CYTOCHROME C OXIDASE SUBUNIT 7A, MITOCHONDRIAL"/>
    <property type="match status" value="1"/>
</dbReference>
<dbReference type="SUPFAM" id="SSF81419">
    <property type="entry name" value="Mitochondrial cytochrome c oxidase subunit VIIa"/>
    <property type="match status" value="1"/>
</dbReference>
<comment type="similarity">
    <text evidence="2">Belongs to the cytochrome c oxidase VIIa family.</text>
</comment>
<keyword evidence="4" id="KW-0496">Mitochondrion</keyword>
<keyword evidence="6" id="KW-1133">Transmembrane helix</keyword>
<comment type="subcellular location">
    <subcellularLocation>
        <location evidence="1">Mitochondrion inner membrane</location>
    </subcellularLocation>
</comment>